<organism evidence="3 4">
    <name type="scientific">Algibacter pectinivorans</name>
    <dbReference type="NCBI Taxonomy" id="870482"/>
    <lineage>
        <taxon>Bacteria</taxon>
        <taxon>Pseudomonadati</taxon>
        <taxon>Bacteroidota</taxon>
        <taxon>Flavobacteriia</taxon>
        <taxon>Flavobacteriales</taxon>
        <taxon>Flavobacteriaceae</taxon>
        <taxon>Algibacter</taxon>
    </lineage>
</organism>
<dbReference type="Proteomes" id="UP000199439">
    <property type="component" value="Unassembled WGS sequence"/>
</dbReference>
<keyword evidence="2" id="KW-1133">Transmembrane helix</keyword>
<name>A0A1I1NYD8_9FLAO</name>
<accession>A0A1I1NYD8</accession>
<feature type="region of interest" description="Disordered" evidence="1">
    <location>
        <begin position="1"/>
        <end position="50"/>
    </location>
</feature>
<evidence type="ECO:0000313" key="4">
    <source>
        <dbReference type="Proteomes" id="UP000199439"/>
    </source>
</evidence>
<evidence type="ECO:0000313" key="3">
    <source>
        <dbReference type="EMBL" id="SFD02352.1"/>
    </source>
</evidence>
<feature type="compositionally biased region" description="Basic and acidic residues" evidence="1">
    <location>
        <begin position="28"/>
        <end position="44"/>
    </location>
</feature>
<gene>
    <name evidence="3" type="ORF">SAMN04487987_1032</name>
</gene>
<dbReference type="RefSeq" id="WP_092849906.1">
    <property type="nucleotide sequence ID" value="NZ_FOMI01000003.1"/>
</dbReference>
<feature type="transmembrane region" description="Helical" evidence="2">
    <location>
        <begin position="77"/>
        <end position="97"/>
    </location>
</feature>
<dbReference type="EMBL" id="FOMI01000003">
    <property type="protein sequence ID" value="SFD02352.1"/>
    <property type="molecule type" value="Genomic_DNA"/>
</dbReference>
<dbReference type="AlphaFoldDB" id="A0A1I1NYD8"/>
<evidence type="ECO:0000256" key="1">
    <source>
        <dbReference type="SAM" id="MobiDB-lite"/>
    </source>
</evidence>
<dbReference type="OrthoDB" id="1452733at2"/>
<keyword evidence="2" id="KW-0472">Membrane</keyword>
<reference evidence="4" key="1">
    <citation type="submission" date="2016-10" db="EMBL/GenBank/DDBJ databases">
        <authorList>
            <person name="Varghese N."/>
            <person name="Submissions S."/>
        </authorList>
    </citation>
    <scope>NUCLEOTIDE SEQUENCE [LARGE SCALE GENOMIC DNA]</scope>
    <source>
        <strain evidence="4">DSM 25730</strain>
    </source>
</reference>
<sequence>MGLGAGHVLDMINRMKQNRAQRPSNRSKFKENNRDGIYSSDKKSRQPNFKTVPEKELIEIKNRIRERAKAEQKKERIIIGISILFGIISLIGFLIWLK</sequence>
<evidence type="ECO:0000256" key="2">
    <source>
        <dbReference type="SAM" id="Phobius"/>
    </source>
</evidence>
<keyword evidence="4" id="KW-1185">Reference proteome</keyword>
<proteinExistence type="predicted"/>
<dbReference type="STRING" id="870482.SAMN04487987_1032"/>
<protein>
    <submittedName>
        <fullName evidence="3">Uncharacterized protein</fullName>
    </submittedName>
</protein>
<keyword evidence="2" id="KW-0812">Transmembrane</keyword>